<organism evidence="2">
    <name type="scientific">Oryza nivara</name>
    <name type="common">Indian wild rice</name>
    <name type="synonym">Oryza sativa f. spontanea</name>
    <dbReference type="NCBI Taxonomy" id="4536"/>
    <lineage>
        <taxon>Eukaryota</taxon>
        <taxon>Viridiplantae</taxon>
        <taxon>Streptophyta</taxon>
        <taxon>Embryophyta</taxon>
        <taxon>Tracheophyta</taxon>
        <taxon>Spermatophyta</taxon>
        <taxon>Magnoliopsida</taxon>
        <taxon>Liliopsida</taxon>
        <taxon>Poales</taxon>
        <taxon>Poaceae</taxon>
        <taxon>BOP clade</taxon>
        <taxon>Oryzoideae</taxon>
        <taxon>Oryzeae</taxon>
        <taxon>Oryzinae</taxon>
        <taxon>Oryza</taxon>
    </lineage>
</organism>
<reference evidence="2" key="1">
    <citation type="submission" date="2015-04" db="UniProtKB">
        <authorList>
            <consortium name="EnsemblPlants"/>
        </authorList>
    </citation>
    <scope>IDENTIFICATION</scope>
    <source>
        <strain evidence="2">SL10</strain>
    </source>
</reference>
<feature type="compositionally biased region" description="Acidic residues" evidence="1">
    <location>
        <begin position="153"/>
        <end position="165"/>
    </location>
</feature>
<feature type="region of interest" description="Disordered" evidence="1">
    <location>
        <begin position="145"/>
        <end position="171"/>
    </location>
</feature>
<reference evidence="2" key="2">
    <citation type="submission" date="2018-04" db="EMBL/GenBank/DDBJ databases">
        <title>OnivRS2 (Oryza nivara Reference Sequence Version 2).</title>
        <authorList>
            <person name="Zhang J."/>
            <person name="Kudrna D."/>
            <person name="Lee S."/>
            <person name="Talag J."/>
            <person name="Rajasekar S."/>
            <person name="Welchert J."/>
            <person name="Hsing Y.-I."/>
            <person name="Wing R.A."/>
        </authorList>
    </citation>
    <scope>NUCLEOTIDE SEQUENCE [LARGE SCALE GENOMIC DNA]</scope>
</reference>
<dbReference type="OMA" id="WKWYLLA"/>
<evidence type="ECO:0000256" key="1">
    <source>
        <dbReference type="SAM" id="MobiDB-lite"/>
    </source>
</evidence>
<dbReference type="HOGENOM" id="CLU_856293_0_0_1"/>
<sequence length="325" mass="35008">MRKNRPSECSVSSFAQNLLYQIYPLIELFYKGNINRYTAARKKAKNKLRRKQTLHGRKWKWYLLARNWGSSKRVVTAMRPFPEGSSMVNTCPTNAGPPPFPKPPPPPALPPDAAAAIRAPRFDSGEAAAAEAEEEEVMGRMRGTARWGAGGEGEGEAEVGDGDGDGEGRKGRVEAKAWKGLDADEEVVVVVERPRGMAVDGAGRERRCYIATGSPKPNLWASPAAAVSTPCSSSDSDLFIATMRQYEILDTHSLNERSRVYPLPITSATIPVAATATFFGLLLAFLPPDPARGERSGGRGGGEGCVSGEEPRMPAARKASPPASR</sequence>
<dbReference type="Proteomes" id="UP000006591">
    <property type="component" value="Chromosome 1"/>
</dbReference>
<dbReference type="EnsemblPlants" id="ONIVA01G10110.1">
    <property type="protein sequence ID" value="ONIVA01G10110.1"/>
    <property type="gene ID" value="ONIVA01G10110"/>
</dbReference>
<protein>
    <submittedName>
        <fullName evidence="2">Uncharacterized protein</fullName>
    </submittedName>
</protein>
<evidence type="ECO:0000313" key="2">
    <source>
        <dbReference type="EnsemblPlants" id="ONIVA01G10110.1"/>
    </source>
</evidence>
<dbReference type="Gramene" id="ONIVA01G10110.1">
    <property type="protein sequence ID" value="ONIVA01G10110.1"/>
    <property type="gene ID" value="ONIVA01G10110"/>
</dbReference>
<accession>A0A0E0FIR0</accession>
<evidence type="ECO:0000313" key="3">
    <source>
        <dbReference type="Proteomes" id="UP000006591"/>
    </source>
</evidence>
<feature type="compositionally biased region" description="Low complexity" evidence="1">
    <location>
        <begin position="313"/>
        <end position="325"/>
    </location>
</feature>
<proteinExistence type="predicted"/>
<name>A0A0E0FIR0_ORYNI</name>
<feature type="region of interest" description="Disordered" evidence="1">
    <location>
        <begin position="291"/>
        <end position="325"/>
    </location>
</feature>
<dbReference type="AlphaFoldDB" id="A0A0E0FIR0"/>
<keyword evidence="3" id="KW-1185">Reference proteome</keyword>